<keyword evidence="3" id="KW-1185">Reference proteome</keyword>
<keyword evidence="1" id="KW-0472">Membrane</keyword>
<organism evidence="2 3">
    <name type="scientific">Microbulbifer variabilis</name>
    <dbReference type="NCBI Taxonomy" id="266805"/>
    <lineage>
        <taxon>Bacteria</taxon>
        <taxon>Pseudomonadati</taxon>
        <taxon>Pseudomonadota</taxon>
        <taxon>Gammaproteobacteria</taxon>
        <taxon>Cellvibrionales</taxon>
        <taxon>Microbulbiferaceae</taxon>
        <taxon>Microbulbifer</taxon>
    </lineage>
</organism>
<accession>A0ABY4V844</accession>
<sequence>MGESRTMFGVCEDCGTKLKYEEVPEGFLYGAVMAVASTPFIFFALFEWVLLLQMGAFIALLSYGVYYMTKKFGGVTYHYSLKEFEKNNIFLKFLSFLVGVTVVLFFSMLLLKLSV</sequence>
<evidence type="ECO:0000256" key="1">
    <source>
        <dbReference type="SAM" id="Phobius"/>
    </source>
</evidence>
<reference evidence="2" key="1">
    <citation type="submission" date="2022-02" db="EMBL/GenBank/DDBJ databases">
        <title>Coral-associated bacteria.</title>
        <authorList>
            <person name="Tang K."/>
            <person name="Wang X."/>
        </authorList>
    </citation>
    <scope>NUCLEOTIDE SEQUENCE</scope>
    <source>
        <strain evidence="2">SCSIO 43006</strain>
    </source>
</reference>
<protein>
    <recommendedName>
        <fullName evidence="4">DUF983 domain-containing protein</fullName>
    </recommendedName>
</protein>
<name>A0ABY4V844_9GAMM</name>
<gene>
    <name evidence="2" type="ORF">MJO52_15410</name>
</gene>
<feature type="transmembrane region" description="Helical" evidence="1">
    <location>
        <begin position="89"/>
        <end position="111"/>
    </location>
</feature>
<evidence type="ECO:0000313" key="3">
    <source>
        <dbReference type="Proteomes" id="UP001055658"/>
    </source>
</evidence>
<dbReference type="RefSeq" id="WP_252082814.1">
    <property type="nucleotide sequence ID" value="NZ_CP092418.1"/>
</dbReference>
<dbReference type="Proteomes" id="UP001055658">
    <property type="component" value="Chromosome"/>
</dbReference>
<feature type="transmembrane region" description="Helical" evidence="1">
    <location>
        <begin position="50"/>
        <end position="68"/>
    </location>
</feature>
<dbReference type="EMBL" id="CP092418">
    <property type="protein sequence ID" value="USD20452.1"/>
    <property type="molecule type" value="Genomic_DNA"/>
</dbReference>
<keyword evidence="1" id="KW-1133">Transmembrane helix</keyword>
<evidence type="ECO:0000313" key="2">
    <source>
        <dbReference type="EMBL" id="USD20452.1"/>
    </source>
</evidence>
<proteinExistence type="predicted"/>
<feature type="transmembrane region" description="Helical" evidence="1">
    <location>
        <begin position="26"/>
        <end position="44"/>
    </location>
</feature>
<evidence type="ECO:0008006" key="4">
    <source>
        <dbReference type="Google" id="ProtNLM"/>
    </source>
</evidence>
<keyword evidence="1" id="KW-0812">Transmembrane</keyword>